<keyword evidence="11" id="KW-0966">Cell projection</keyword>
<dbReference type="EMBL" id="CP002364">
    <property type="protein sequence ID" value="ADW18369.1"/>
    <property type="molecule type" value="Genomic_DNA"/>
</dbReference>
<sequence length="146" mass="17412">MKPFTMHAVLNYRRQLEDAAQKQLFRALEVEARLQEALVRVEEELAALYYGLQREQKQGTTVDRLVLFNQRIDLVKAQVERRRTELQKQQVQVAKKRQHLIKTSKDRKIIEKLEEQQNAAYRQYIDKKEAGMLDEIAVLSHERRRP</sequence>
<evidence type="ECO:0000256" key="3">
    <source>
        <dbReference type="ARBA" id="ARBA00020392"/>
    </source>
</evidence>
<dbReference type="Pfam" id="PF02050">
    <property type="entry name" value="FliJ"/>
    <property type="match status" value="1"/>
</dbReference>
<keyword evidence="8" id="KW-0653">Protein transport</keyword>
<keyword evidence="12" id="KW-1185">Reference proteome</keyword>
<keyword evidence="4" id="KW-0813">Transport</keyword>
<keyword evidence="5" id="KW-1003">Cell membrane</keyword>
<proteinExistence type="inferred from homology"/>
<evidence type="ECO:0000256" key="9">
    <source>
        <dbReference type="ARBA" id="ARBA00023136"/>
    </source>
</evidence>
<dbReference type="InterPro" id="IPR053716">
    <property type="entry name" value="Flag_assembly_chemotaxis_eff"/>
</dbReference>
<gene>
    <name evidence="11" type="ordered locus">Despr_2225</name>
</gene>
<organism evidence="11 12">
    <name type="scientific">Desulfobulbus propionicus (strain ATCC 33891 / DSM 2032 / VKM B-1956 / 1pr3)</name>
    <dbReference type="NCBI Taxonomy" id="577650"/>
    <lineage>
        <taxon>Bacteria</taxon>
        <taxon>Pseudomonadati</taxon>
        <taxon>Thermodesulfobacteriota</taxon>
        <taxon>Desulfobulbia</taxon>
        <taxon>Desulfobulbales</taxon>
        <taxon>Desulfobulbaceae</taxon>
        <taxon>Desulfobulbus</taxon>
    </lineage>
</organism>
<comment type="similarity">
    <text evidence="2">Belongs to the FliJ family.</text>
</comment>
<protein>
    <recommendedName>
        <fullName evidence="3">Flagellar FliJ protein</fullName>
    </recommendedName>
</protein>
<reference evidence="11 12" key="1">
    <citation type="journal article" date="2011" name="Stand. Genomic Sci.">
        <title>Complete genome sequence of Desulfobulbus propionicus type strain (1pr3).</title>
        <authorList>
            <person name="Pagani I."/>
            <person name="Lapidus A."/>
            <person name="Nolan M."/>
            <person name="Lucas S."/>
            <person name="Hammon N."/>
            <person name="Deshpande S."/>
            <person name="Cheng J.F."/>
            <person name="Chertkov O."/>
            <person name="Davenport K."/>
            <person name="Tapia R."/>
            <person name="Han C."/>
            <person name="Goodwin L."/>
            <person name="Pitluck S."/>
            <person name="Liolios K."/>
            <person name="Mavromatis K."/>
            <person name="Ivanova N."/>
            <person name="Mikhailova N."/>
            <person name="Pati A."/>
            <person name="Chen A."/>
            <person name="Palaniappan K."/>
            <person name="Land M."/>
            <person name="Hauser L."/>
            <person name="Chang Y.J."/>
            <person name="Jeffries C.D."/>
            <person name="Detter J.C."/>
            <person name="Brambilla E."/>
            <person name="Kannan K.P."/>
            <person name="Djao O.D."/>
            <person name="Rohde M."/>
            <person name="Pukall R."/>
            <person name="Spring S."/>
            <person name="Goker M."/>
            <person name="Sikorski J."/>
            <person name="Woyke T."/>
            <person name="Bristow J."/>
            <person name="Eisen J.A."/>
            <person name="Markowitz V."/>
            <person name="Hugenholtz P."/>
            <person name="Kyrpides N.C."/>
            <person name="Klenk H.P."/>
        </authorList>
    </citation>
    <scope>NUCLEOTIDE SEQUENCE [LARGE SCALE GENOMIC DNA]</scope>
    <source>
        <strain evidence="12">ATCC 33891 / DSM 2032 / 1pr3</strain>
    </source>
</reference>
<accession>A0A7U4DPS0</accession>
<evidence type="ECO:0000256" key="4">
    <source>
        <dbReference type="ARBA" id="ARBA00022448"/>
    </source>
</evidence>
<evidence type="ECO:0000256" key="7">
    <source>
        <dbReference type="ARBA" id="ARBA00022795"/>
    </source>
</evidence>
<dbReference type="NCBIfam" id="TIGR02473">
    <property type="entry name" value="flagell_FliJ"/>
    <property type="match status" value="1"/>
</dbReference>
<dbReference type="GO" id="GO:0015031">
    <property type="term" value="P:protein transport"/>
    <property type="evidence" value="ECO:0007669"/>
    <property type="project" value="UniProtKB-KW"/>
</dbReference>
<comment type="subcellular location">
    <subcellularLocation>
        <location evidence="1">Cell membrane</location>
        <topology evidence="1">Peripheral membrane protein</topology>
        <orientation evidence="1">Cytoplasmic side</orientation>
    </subcellularLocation>
</comment>
<dbReference type="Gene3D" id="1.10.287.1700">
    <property type="match status" value="1"/>
</dbReference>
<evidence type="ECO:0000313" key="12">
    <source>
        <dbReference type="Proteomes" id="UP000006365"/>
    </source>
</evidence>
<keyword evidence="9" id="KW-0472">Membrane</keyword>
<keyword evidence="6" id="KW-0145">Chemotaxis</keyword>
<evidence type="ECO:0000256" key="5">
    <source>
        <dbReference type="ARBA" id="ARBA00022475"/>
    </source>
</evidence>
<evidence type="ECO:0000256" key="8">
    <source>
        <dbReference type="ARBA" id="ARBA00022927"/>
    </source>
</evidence>
<evidence type="ECO:0000313" key="11">
    <source>
        <dbReference type="EMBL" id="ADW18369.1"/>
    </source>
</evidence>
<dbReference type="KEGG" id="dpr:Despr_2225"/>
<dbReference type="AlphaFoldDB" id="A0A7U4DPS0"/>
<dbReference type="GO" id="GO:0009288">
    <property type="term" value="C:bacterial-type flagellum"/>
    <property type="evidence" value="ECO:0007669"/>
    <property type="project" value="InterPro"/>
</dbReference>
<keyword evidence="11" id="KW-0969">Cilium</keyword>
<evidence type="ECO:0000256" key="1">
    <source>
        <dbReference type="ARBA" id="ARBA00004413"/>
    </source>
</evidence>
<dbReference type="GO" id="GO:0005886">
    <property type="term" value="C:plasma membrane"/>
    <property type="evidence" value="ECO:0007669"/>
    <property type="project" value="UniProtKB-SubCell"/>
</dbReference>
<dbReference type="RefSeq" id="WP_015724907.1">
    <property type="nucleotide sequence ID" value="NC_014972.1"/>
</dbReference>
<dbReference type="GO" id="GO:0044781">
    <property type="term" value="P:bacterial-type flagellum organization"/>
    <property type="evidence" value="ECO:0007669"/>
    <property type="project" value="UniProtKB-KW"/>
</dbReference>
<evidence type="ECO:0000256" key="10">
    <source>
        <dbReference type="ARBA" id="ARBA00023225"/>
    </source>
</evidence>
<dbReference type="Proteomes" id="UP000006365">
    <property type="component" value="Chromosome"/>
</dbReference>
<keyword evidence="7" id="KW-1005">Bacterial flagellum biogenesis</keyword>
<evidence type="ECO:0000256" key="2">
    <source>
        <dbReference type="ARBA" id="ARBA00010004"/>
    </source>
</evidence>
<keyword evidence="10" id="KW-1006">Bacterial flagellum protein export</keyword>
<dbReference type="GO" id="GO:0071973">
    <property type="term" value="P:bacterial-type flagellum-dependent cell motility"/>
    <property type="evidence" value="ECO:0007669"/>
    <property type="project" value="InterPro"/>
</dbReference>
<dbReference type="GO" id="GO:0006935">
    <property type="term" value="P:chemotaxis"/>
    <property type="evidence" value="ECO:0007669"/>
    <property type="project" value="UniProtKB-KW"/>
</dbReference>
<keyword evidence="11" id="KW-0282">Flagellum</keyword>
<dbReference type="InterPro" id="IPR012823">
    <property type="entry name" value="Flagell_FliJ"/>
</dbReference>
<evidence type="ECO:0000256" key="6">
    <source>
        <dbReference type="ARBA" id="ARBA00022500"/>
    </source>
</evidence>
<name>A0A7U4DPS0_DESPD</name>